<dbReference type="EMBL" id="JAJAWG010000002">
    <property type="protein sequence ID" value="MCB5195552.1"/>
    <property type="molecule type" value="Genomic_DNA"/>
</dbReference>
<evidence type="ECO:0000313" key="2">
    <source>
        <dbReference type="Proteomes" id="UP001198034"/>
    </source>
</evidence>
<dbReference type="Proteomes" id="UP001198034">
    <property type="component" value="Unassembled WGS sequence"/>
</dbReference>
<accession>A0ABS8BIL1</accession>
<gene>
    <name evidence="1" type="ORF">LG219_04505</name>
</gene>
<reference evidence="1 2" key="1">
    <citation type="submission" date="2021-10" db="EMBL/GenBank/DDBJ databases">
        <authorList>
            <person name="Chen M."/>
        </authorList>
    </citation>
    <scope>NUCLEOTIDE SEQUENCE [LARGE SCALE GENOMIC DNA]</scope>
    <source>
        <strain evidence="1 2">H3-26</strain>
    </source>
</reference>
<sequence length="325" mass="36524">MRSAKDRKGNSYSVEALQNLHDQQETIPDLFCDHQPCGCAVRFVSRYQQNRSNRIEPIDVPAYIGLTSGSEHRSGCRYDALGQITAIVAQSDQDFINALDNGKRELRLLTLHDGLRGASLSGTKPMPASSPLSNASNGTTTTHFIQTEDKLSSYLRTTADLVKLRALCESDAVLAAEITLRLGSKKIPWNQFFFEQERYGDAWQQIKSGSESSHPVALAGVVKSHHSPKPDAKYKSSFLNCKSLYRHTDNPDRLDVFEVSIAHLDGNWLNTFAVDSEIVMFGFLKHVEAIEIQQKNPRYPSRITTFVTHKLTLQPKFKRQIIEVM</sequence>
<keyword evidence="2" id="KW-1185">Reference proteome</keyword>
<name>A0ABS8BIL1_9NEIS</name>
<organism evidence="1 2">
    <name type="scientific">Deefgea salmonis</name>
    <dbReference type="NCBI Taxonomy" id="2875502"/>
    <lineage>
        <taxon>Bacteria</taxon>
        <taxon>Pseudomonadati</taxon>
        <taxon>Pseudomonadota</taxon>
        <taxon>Betaproteobacteria</taxon>
        <taxon>Neisseriales</taxon>
        <taxon>Chitinibacteraceae</taxon>
        <taxon>Deefgea</taxon>
    </lineage>
</organism>
<comment type="caution">
    <text evidence="1">The sequence shown here is derived from an EMBL/GenBank/DDBJ whole genome shotgun (WGS) entry which is preliminary data.</text>
</comment>
<evidence type="ECO:0000313" key="1">
    <source>
        <dbReference type="EMBL" id="MCB5195552.1"/>
    </source>
</evidence>
<dbReference type="RefSeq" id="WP_226763348.1">
    <property type="nucleotide sequence ID" value="NZ_JAJAWG010000002.1"/>
</dbReference>
<proteinExistence type="predicted"/>
<protein>
    <submittedName>
        <fullName evidence="1">Uncharacterized protein</fullName>
    </submittedName>
</protein>